<comment type="caution">
    <text evidence="1">The sequence shown here is derived from an EMBL/GenBank/DDBJ whole genome shotgun (WGS) entry which is preliminary data.</text>
</comment>
<dbReference type="Pfam" id="PF00702">
    <property type="entry name" value="Hydrolase"/>
    <property type="match status" value="1"/>
</dbReference>
<evidence type="ECO:0000313" key="1">
    <source>
        <dbReference type="EMBL" id="MCY4727054.1"/>
    </source>
</evidence>
<sequence length="221" mass="23033">MTAPVAEVSALLLDLDGTLVDSEPLHRRGYESFFAHKGWDLPDLSVFTGRRAVDVFATEPGPWEGLDPEAVLAEVLDHVPDEAAQAVPGARDLIEAARAGGTPVAIVTSAGPAWVERSLVESLALELDSVDLVVTARDVEDGKPHPAGFALACRRLDADPAAALAAEDSPAGVRAARGAGVRRVHGIGTSHPRDVLLDAGAVDVHADLRPLLPLLPLLPSG</sequence>
<dbReference type="Proteomes" id="UP001074726">
    <property type="component" value="Unassembled WGS sequence"/>
</dbReference>
<accession>A0ABT4CDN2</accession>
<dbReference type="InterPro" id="IPR023214">
    <property type="entry name" value="HAD_sf"/>
</dbReference>
<dbReference type="NCBIfam" id="TIGR01509">
    <property type="entry name" value="HAD-SF-IA-v3"/>
    <property type="match status" value="1"/>
</dbReference>
<dbReference type="SFLD" id="SFLDG01129">
    <property type="entry name" value="C1.5:_HAD__Beta-PGM__Phosphata"/>
    <property type="match status" value="1"/>
</dbReference>
<organism evidence="1 2">
    <name type="scientific">Nocardioides pini</name>
    <dbReference type="NCBI Taxonomy" id="2975053"/>
    <lineage>
        <taxon>Bacteria</taxon>
        <taxon>Bacillati</taxon>
        <taxon>Actinomycetota</taxon>
        <taxon>Actinomycetes</taxon>
        <taxon>Propionibacteriales</taxon>
        <taxon>Nocardioidaceae</taxon>
        <taxon>Nocardioides</taxon>
    </lineage>
</organism>
<keyword evidence="2" id="KW-1185">Reference proteome</keyword>
<dbReference type="RefSeq" id="WP_268112014.1">
    <property type="nucleotide sequence ID" value="NZ_JAPPUX010000003.1"/>
</dbReference>
<dbReference type="InterPro" id="IPR051806">
    <property type="entry name" value="HAD-like_SPP"/>
</dbReference>
<dbReference type="EMBL" id="JAPPUX010000003">
    <property type="protein sequence ID" value="MCY4727054.1"/>
    <property type="molecule type" value="Genomic_DNA"/>
</dbReference>
<gene>
    <name evidence="1" type="ORF">NYO98_12275</name>
</gene>
<dbReference type="SFLD" id="SFLDS00003">
    <property type="entry name" value="Haloacid_Dehalogenase"/>
    <property type="match status" value="1"/>
</dbReference>
<dbReference type="SUPFAM" id="SSF56784">
    <property type="entry name" value="HAD-like"/>
    <property type="match status" value="1"/>
</dbReference>
<dbReference type="PRINTS" id="PR00413">
    <property type="entry name" value="HADHALOGNASE"/>
</dbReference>
<dbReference type="Gene3D" id="1.10.150.240">
    <property type="entry name" value="Putative phosphatase, domain 2"/>
    <property type="match status" value="1"/>
</dbReference>
<reference evidence="1" key="1">
    <citation type="submission" date="2022-08" db="EMBL/GenBank/DDBJ databases">
        <title>Genome sequencing of Nocardioides sp. STR2.</title>
        <authorList>
            <person name="So Y."/>
        </authorList>
    </citation>
    <scope>NUCLEOTIDE SEQUENCE</scope>
    <source>
        <strain evidence="1">STR2</strain>
    </source>
</reference>
<dbReference type="Gene3D" id="3.40.50.1000">
    <property type="entry name" value="HAD superfamily/HAD-like"/>
    <property type="match status" value="1"/>
</dbReference>
<protein>
    <submittedName>
        <fullName evidence="1">HAD family phosphatase</fullName>
    </submittedName>
</protein>
<dbReference type="PANTHER" id="PTHR43481:SF4">
    <property type="entry name" value="GLYCEROL-1-PHOSPHATE PHOSPHOHYDROLASE 1-RELATED"/>
    <property type="match status" value="1"/>
</dbReference>
<name>A0ABT4CDN2_9ACTN</name>
<proteinExistence type="predicted"/>
<dbReference type="PANTHER" id="PTHR43481">
    <property type="entry name" value="FRUCTOSE-1-PHOSPHATE PHOSPHATASE"/>
    <property type="match status" value="1"/>
</dbReference>
<dbReference type="InterPro" id="IPR036412">
    <property type="entry name" value="HAD-like_sf"/>
</dbReference>
<dbReference type="InterPro" id="IPR023198">
    <property type="entry name" value="PGP-like_dom2"/>
</dbReference>
<evidence type="ECO:0000313" key="2">
    <source>
        <dbReference type="Proteomes" id="UP001074726"/>
    </source>
</evidence>
<dbReference type="InterPro" id="IPR006439">
    <property type="entry name" value="HAD-SF_hydro_IA"/>
</dbReference>